<comment type="caution">
    <text evidence="2">The sequence shown here is derived from an EMBL/GenBank/DDBJ whole genome shotgun (WGS) entry which is preliminary data.</text>
</comment>
<reference evidence="2 3" key="1">
    <citation type="submission" date="2015-10" db="EMBL/GenBank/DDBJ databases">
        <title>Genome sequence of Chryseobacterium greenlandense.</title>
        <authorList>
            <person name="Newman J."/>
            <person name="Fischer K."/>
            <person name="Miller J."/>
        </authorList>
    </citation>
    <scope>NUCLEOTIDE SEQUENCE [LARGE SCALE GENOMIC DNA]</scope>
    <source>
        <strain evidence="2 3">UMB34</strain>
    </source>
</reference>
<evidence type="ECO:0000313" key="3">
    <source>
        <dbReference type="Proteomes" id="UP000054388"/>
    </source>
</evidence>
<gene>
    <name evidence="2" type="ORF">AR686_01615</name>
</gene>
<evidence type="ECO:0000313" key="2">
    <source>
        <dbReference type="EMBL" id="KUJ57500.1"/>
    </source>
</evidence>
<protein>
    <submittedName>
        <fullName evidence="2">Uncharacterized protein</fullName>
    </submittedName>
</protein>
<sequence length="145" mass="17001">MDKLQKYCLSVILVIIYSNVSANTSISVTVTDCKQLCELHNTLFFENVDGVSEKKTGVNVDYKVFRSNYFELSKYDKALENFEKQSKQNDFAENIYFKSKVAKIRNKDYLDLKKMALKSYDEGKTMKDGYTHHFNKVYRTQIEEL</sequence>
<proteinExistence type="predicted"/>
<feature type="signal peptide" evidence="1">
    <location>
        <begin position="1"/>
        <end position="22"/>
    </location>
</feature>
<dbReference type="RefSeq" id="WP_059135505.1">
    <property type="nucleotide sequence ID" value="NZ_LMAI01000002.1"/>
</dbReference>
<accession>A0A101CJQ8</accession>
<dbReference type="AlphaFoldDB" id="A0A101CJQ8"/>
<organism evidence="2 3">
    <name type="scientific">Chryseobacterium aquaticum subsp. greenlandense</name>
    <dbReference type="NCBI Taxonomy" id="345663"/>
    <lineage>
        <taxon>Bacteria</taxon>
        <taxon>Pseudomonadati</taxon>
        <taxon>Bacteroidota</taxon>
        <taxon>Flavobacteriia</taxon>
        <taxon>Flavobacteriales</taxon>
        <taxon>Weeksellaceae</taxon>
        <taxon>Chryseobacterium group</taxon>
        <taxon>Chryseobacterium</taxon>
    </lineage>
</organism>
<dbReference type="Proteomes" id="UP000054388">
    <property type="component" value="Unassembled WGS sequence"/>
</dbReference>
<keyword evidence="1" id="KW-0732">Signal</keyword>
<evidence type="ECO:0000256" key="1">
    <source>
        <dbReference type="SAM" id="SignalP"/>
    </source>
</evidence>
<dbReference type="EMBL" id="LMAI01000002">
    <property type="protein sequence ID" value="KUJ57500.1"/>
    <property type="molecule type" value="Genomic_DNA"/>
</dbReference>
<feature type="chain" id="PRO_5007094965" evidence="1">
    <location>
        <begin position="23"/>
        <end position="145"/>
    </location>
</feature>
<name>A0A101CJQ8_9FLAO</name>